<dbReference type="RefSeq" id="WP_078807942.1">
    <property type="nucleotide sequence ID" value="NZ_FUXI01000025.1"/>
</dbReference>
<dbReference type="InterPro" id="IPR023365">
    <property type="entry name" value="Sortase_dom-sf"/>
</dbReference>
<organism evidence="6 7">
    <name type="scientific">Pilibacter termitis</name>
    <dbReference type="NCBI Taxonomy" id="263852"/>
    <lineage>
        <taxon>Bacteria</taxon>
        <taxon>Bacillati</taxon>
        <taxon>Bacillota</taxon>
        <taxon>Bacilli</taxon>
        <taxon>Lactobacillales</taxon>
        <taxon>Enterococcaceae</taxon>
        <taxon>Pilibacter</taxon>
    </lineage>
</organism>
<dbReference type="SUPFAM" id="SSF63817">
    <property type="entry name" value="Sortase"/>
    <property type="match status" value="1"/>
</dbReference>
<evidence type="ECO:0000256" key="1">
    <source>
        <dbReference type="ARBA" id="ARBA00022670"/>
    </source>
</evidence>
<keyword evidence="7" id="KW-1185">Reference proteome</keyword>
<proteinExistence type="predicted"/>
<keyword evidence="2" id="KW-0378">Hydrolase</keyword>
<evidence type="ECO:0000256" key="5">
    <source>
        <dbReference type="SAM" id="Phobius"/>
    </source>
</evidence>
<dbReference type="GO" id="GO:0006508">
    <property type="term" value="P:proteolysis"/>
    <property type="evidence" value="ECO:0007669"/>
    <property type="project" value="UniProtKB-KW"/>
</dbReference>
<dbReference type="Proteomes" id="UP000190328">
    <property type="component" value="Unassembled WGS sequence"/>
</dbReference>
<sequence>MASRKNERKNKKKSKWKNRIINFFLLLLLLIGLALIFNVQIRYFLMSLNGGKYDTKHFTVEQIQKNKKKKATFDYKKVEPVSTEAVLFAQFNTADLPTIGEIVIPELDIRLPIFKGVSNTALLYGAGTLKEDQEMGKGNYALASHRVDDPTLLFSPLQRAENGQLVYLTDLQKIYEYKIFSVERVTPDHSEVLDDVPGKKLVTLVTCNDPGAVMRVIVQGELTDEKDVANATHAMREAMKEHINQGYW</sequence>
<keyword evidence="3" id="KW-0788">Thiol protease</keyword>
<evidence type="ECO:0000256" key="2">
    <source>
        <dbReference type="ARBA" id="ARBA00022801"/>
    </source>
</evidence>
<keyword evidence="5" id="KW-0472">Membrane</keyword>
<dbReference type="Pfam" id="PF04203">
    <property type="entry name" value="Sortase"/>
    <property type="match status" value="1"/>
</dbReference>
<protein>
    <submittedName>
        <fullName evidence="6">Sortase A</fullName>
    </submittedName>
</protein>
<dbReference type="STRING" id="263852.SAMN02745116_02024"/>
<keyword evidence="5" id="KW-0812">Transmembrane</keyword>
<accession>A0A1T4Q1L3</accession>
<dbReference type="InterPro" id="IPR005754">
    <property type="entry name" value="Sortase"/>
</dbReference>
<gene>
    <name evidence="6" type="ORF">SAMN02745116_02024</name>
</gene>
<keyword evidence="1" id="KW-0645">Protease</keyword>
<evidence type="ECO:0000256" key="4">
    <source>
        <dbReference type="PIRSR" id="PIRSR605754-1"/>
    </source>
</evidence>
<feature type="transmembrane region" description="Helical" evidence="5">
    <location>
        <begin position="20"/>
        <end position="39"/>
    </location>
</feature>
<dbReference type="OrthoDB" id="1648028at2"/>
<keyword evidence="5" id="KW-1133">Transmembrane helix</keyword>
<evidence type="ECO:0000256" key="3">
    <source>
        <dbReference type="ARBA" id="ARBA00022807"/>
    </source>
</evidence>
<name>A0A1T4Q1L3_9ENTE</name>
<dbReference type="NCBIfam" id="TIGR01076">
    <property type="entry name" value="sortase_fam"/>
    <property type="match status" value="1"/>
</dbReference>
<feature type="active site" description="Proton donor/acceptor" evidence="4">
    <location>
        <position position="145"/>
    </location>
</feature>
<evidence type="ECO:0000313" key="6">
    <source>
        <dbReference type="EMBL" id="SJZ97720.1"/>
    </source>
</evidence>
<reference evidence="6 7" key="1">
    <citation type="submission" date="2017-02" db="EMBL/GenBank/DDBJ databases">
        <authorList>
            <person name="Peterson S.W."/>
        </authorList>
    </citation>
    <scope>NUCLEOTIDE SEQUENCE [LARGE SCALE GENOMIC DNA]</scope>
    <source>
        <strain evidence="6 7">ATCC BAA-1030</strain>
    </source>
</reference>
<dbReference type="Gene3D" id="2.40.260.10">
    <property type="entry name" value="Sortase"/>
    <property type="match status" value="1"/>
</dbReference>
<evidence type="ECO:0000313" key="7">
    <source>
        <dbReference type="Proteomes" id="UP000190328"/>
    </source>
</evidence>
<feature type="active site" description="Acyl-thioester intermediate" evidence="4">
    <location>
        <position position="207"/>
    </location>
</feature>
<dbReference type="CDD" id="cd06165">
    <property type="entry name" value="Sortase_A"/>
    <property type="match status" value="1"/>
</dbReference>
<dbReference type="GO" id="GO:0008234">
    <property type="term" value="F:cysteine-type peptidase activity"/>
    <property type="evidence" value="ECO:0007669"/>
    <property type="project" value="UniProtKB-KW"/>
</dbReference>
<dbReference type="AlphaFoldDB" id="A0A1T4Q1L3"/>
<dbReference type="InterPro" id="IPR042007">
    <property type="entry name" value="Sortase_A"/>
</dbReference>
<dbReference type="EMBL" id="FUXI01000025">
    <property type="protein sequence ID" value="SJZ97720.1"/>
    <property type="molecule type" value="Genomic_DNA"/>
</dbReference>